<keyword evidence="4" id="KW-0949">S-adenosyl-L-methionine</keyword>
<dbReference type="InterPro" id="IPR002941">
    <property type="entry name" value="DNA_methylase_N4/N6"/>
</dbReference>
<dbReference type="PANTHER" id="PTHR13370:SF24">
    <property type="entry name" value="TYPE III RESTRICTION-MODIFICATION ENZYME STYLTI MOD SUBUNIT"/>
    <property type="match status" value="1"/>
</dbReference>
<dbReference type="InterPro" id="IPR002295">
    <property type="entry name" value="N4/N6-MTase_EcoPI_Mod-like"/>
</dbReference>
<dbReference type="GO" id="GO:0032259">
    <property type="term" value="P:methylation"/>
    <property type="evidence" value="ECO:0007669"/>
    <property type="project" value="UniProtKB-KW"/>
</dbReference>
<comment type="similarity">
    <text evidence="1">Belongs to the N(4)/N(6)-methyltransferase family.</text>
</comment>
<organism evidence="6">
    <name type="scientific">marine sediment metagenome</name>
    <dbReference type="NCBI Taxonomy" id="412755"/>
    <lineage>
        <taxon>unclassified sequences</taxon>
        <taxon>metagenomes</taxon>
        <taxon>ecological metagenomes</taxon>
    </lineage>
</organism>
<dbReference type="GO" id="GO:0008170">
    <property type="term" value="F:N-methyltransferase activity"/>
    <property type="evidence" value="ECO:0007669"/>
    <property type="project" value="InterPro"/>
</dbReference>
<dbReference type="EMBL" id="LAZR01037448">
    <property type="protein sequence ID" value="KKL22180.1"/>
    <property type="molecule type" value="Genomic_DNA"/>
</dbReference>
<sequence length="364" mass="43625">MVKLIWKNKTDLTSKQDFFKKKYLNYFKPIDYSLVNIESKNHNKNPINSWKNKLFWGENLEVLYDLLNFFGESIDLIYIDPPFFSGVNYKIEIKEKNKIYDSIAYYDNWKEDIDSYLQMLYERIILFKKLLSKTGLIFIHLDWHASHYIRLILDEIFGKKKFVNNIVWYYYNKYSAGRRNLPRAYDNILVYSKSSNYTFNNIRIPRKNPRKQLMRINVEGVLKNLKDENGHVKYRIVTDKKLDNVWKIPCMQPASKEWTGFPTQKHHSLMERIIKLGSNEGDLIADFFCGSGTTLLAAEKLKRKWIGCDISDYSIYLTNKRISNYHEKYQIVYPFEIYTHMDENTEEKINSGFFQKDIVIKRKK</sequence>
<evidence type="ECO:0000259" key="5">
    <source>
        <dbReference type="Pfam" id="PF01555"/>
    </source>
</evidence>
<dbReference type="AlphaFoldDB" id="A0A0F9BK11"/>
<comment type="caution">
    <text evidence="6">The sequence shown here is derived from an EMBL/GenBank/DDBJ whole genome shotgun (WGS) entry which is preliminary data.</text>
</comment>
<accession>A0A0F9BK11</accession>
<keyword evidence="2" id="KW-0489">Methyltransferase</keyword>
<proteinExistence type="inferred from homology"/>
<dbReference type="PANTHER" id="PTHR13370">
    <property type="entry name" value="RNA METHYLASE-RELATED"/>
    <property type="match status" value="1"/>
</dbReference>
<evidence type="ECO:0000256" key="4">
    <source>
        <dbReference type="ARBA" id="ARBA00022691"/>
    </source>
</evidence>
<reference evidence="6" key="1">
    <citation type="journal article" date="2015" name="Nature">
        <title>Complex archaea that bridge the gap between prokaryotes and eukaryotes.</title>
        <authorList>
            <person name="Spang A."/>
            <person name="Saw J.H."/>
            <person name="Jorgensen S.L."/>
            <person name="Zaremba-Niedzwiedzka K."/>
            <person name="Martijn J."/>
            <person name="Lind A.E."/>
            <person name="van Eijk R."/>
            <person name="Schleper C."/>
            <person name="Guy L."/>
            <person name="Ettema T.J."/>
        </authorList>
    </citation>
    <scope>NUCLEOTIDE SEQUENCE</scope>
</reference>
<dbReference type="PROSITE" id="PS00092">
    <property type="entry name" value="N6_MTASE"/>
    <property type="match status" value="1"/>
</dbReference>
<dbReference type="Pfam" id="PF01555">
    <property type="entry name" value="N6_N4_Mtase"/>
    <property type="match status" value="1"/>
</dbReference>
<name>A0A0F9BK11_9ZZZZ</name>
<dbReference type="PRINTS" id="PR00506">
    <property type="entry name" value="D21N6MTFRASE"/>
</dbReference>
<protein>
    <recommendedName>
        <fullName evidence="5">DNA methylase N-4/N-6 domain-containing protein</fullName>
    </recommendedName>
</protein>
<dbReference type="SUPFAM" id="SSF53335">
    <property type="entry name" value="S-adenosyl-L-methionine-dependent methyltransferases"/>
    <property type="match status" value="1"/>
</dbReference>
<dbReference type="GO" id="GO:0005737">
    <property type="term" value="C:cytoplasm"/>
    <property type="evidence" value="ECO:0007669"/>
    <property type="project" value="TreeGrafter"/>
</dbReference>
<evidence type="ECO:0000256" key="1">
    <source>
        <dbReference type="ARBA" id="ARBA00006594"/>
    </source>
</evidence>
<dbReference type="GO" id="GO:0003677">
    <property type="term" value="F:DNA binding"/>
    <property type="evidence" value="ECO:0007669"/>
    <property type="project" value="InterPro"/>
</dbReference>
<dbReference type="Gene3D" id="3.40.50.150">
    <property type="entry name" value="Vaccinia Virus protein VP39"/>
    <property type="match status" value="1"/>
</dbReference>
<gene>
    <name evidence="6" type="ORF">LCGC14_2438030</name>
</gene>
<evidence type="ECO:0000256" key="3">
    <source>
        <dbReference type="ARBA" id="ARBA00022679"/>
    </source>
</evidence>
<keyword evidence="3" id="KW-0808">Transferase</keyword>
<dbReference type="InterPro" id="IPR029063">
    <property type="entry name" value="SAM-dependent_MTases_sf"/>
</dbReference>
<dbReference type="InterPro" id="IPR002052">
    <property type="entry name" value="DNA_methylase_N6_adenine_CS"/>
</dbReference>
<feature type="domain" description="DNA methylase N-4/N-6" evidence="5">
    <location>
        <begin position="74"/>
        <end position="319"/>
    </location>
</feature>
<evidence type="ECO:0000313" key="6">
    <source>
        <dbReference type="EMBL" id="KKL22180.1"/>
    </source>
</evidence>
<evidence type="ECO:0000256" key="2">
    <source>
        <dbReference type="ARBA" id="ARBA00022603"/>
    </source>
</evidence>